<keyword evidence="2" id="KW-0274">FAD</keyword>
<dbReference type="InterPro" id="IPR036188">
    <property type="entry name" value="FAD/NAD-bd_sf"/>
</dbReference>
<feature type="binding site" evidence="2">
    <location>
        <position position="137"/>
    </location>
    <ligand>
        <name>FAD</name>
        <dbReference type="ChEBI" id="CHEBI:57692"/>
    </ligand>
</feature>
<accession>A0AAV1JEW4</accession>
<evidence type="ECO:0000313" key="5">
    <source>
        <dbReference type="Proteomes" id="UP001497472"/>
    </source>
</evidence>
<dbReference type="InterPro" id="IPR012132">
    <property type="entry name" value="GMC_OxRdtase"/>
</dbReference>
<evidence type="ECO:0000256" key="1">
    <source>
        <dbReference type="ARBA" id="ARBA00010790"/>
    </source>
</evidence>
<dbReference type="PANTHER" id="PTHR11552">
    <property type="entry name" value="GLUCOSE-METHANOL-CHOLINE GMC OXIDOREDUCTASE"/>
    <property type="match status" value="1"/>
</dbReference>
<proteinExistence type="inferred from homology"/>
<dbReference type="GO" id="GO:0016614">
    <property type="term" value="F:oxidoreductase activity, acting on CH-OH group of donors"/>
    <property type="evidence" value="ECO:0007669"/>
    <property type="project" value="InterPro"/>
</dbReference>
<gene>
    <name evidence="4" type="ORF">LNINA_LOCUS7297</name>
</gene>
<feature type="domain" description="Glucose-methanol-choline oxidoreductase N-terminal" evidence="3">
    <location>
        <begin position="232"/>
        <end position="246"/>
    </location>
</feature>
<dbReference type="PIRSF" id="PIRSF000137">
    <property type="entry name" value="Alcohol_oxidase"/>
    <property type="match status" value="1"/>
</dbReference>
<dbReference type="PANTHER" id="PTHR11552:SF154">
    <property type="entry name" value="FI04917P"/>
    <property type="match status" value="1"/>
</dbReference>
<dbReference type="EMBL" id="CAVLEF010000009">
    <property type="protein sequence ID" value="CAK1547856.1"/>
    <property type="molecule type" value="Genomic_DNA"/>
</dbReference>
<dbReference type="Pfam" id="PF00732">
    <property type="entry name" value="GMC_oxred_N"/>
    <property type="match status" value="2"/>
</dbReference>
<comment type="caution">
    <text evidence="4">The sequence shown here is derived from an EMBL/GenBank/DDBJ whole genome shotgun (WGS) entry which is preliminary data.</text>
</comment>
<dbReference type="Proteomes" id="UP001497472">
    <property type="component" value="Unassembled WGS sequence"/>
</dbReference>
<evidence type="ECO:0000313" key="4">
    <source>
        <dbReference type="EMBL" id="CAK1547856.1"/>
    </source>
</evidence>
<reference evidence="4 5" key="1">
    <citation type="submission" date="2023-11" db="EMBL/GenBank/DDBJ databases">
        <authorList>
            <person name="Okamura Y."/>
        </authorList>
    </citation>
    <scope>NUCLEOTIDE SEQUENCE [LARGE SCALE GENOMIC DNA]</scope>
</reference>
<comment type="similarity">
    <text evidence="1">Belongs to the GMC oxidoreductase family.</text>
</comment>
<keyword evidence="2" id="KW-0285">Flavoprotein</keyword>
<dbReference type="Gene3D" id="3.30.560.10">
    <property type="entry name" value="Glucose Oxidase, domain 3"/>
    <property type="match status" value="2"/>
</dbReference>
<keyword evidence="5" id="KW-1185">Reference proteome</keyword>
<organism evidence="4 5">
    <name type="scientific">Leptosia nina</name>
    <dbReference type="NCBI Taxonomy" id="320188"/>
    <lineage>
        <taxon>Eukaryota</taxon>
        <taxon>Metazoa</taxon>
        <taxon>Ecdysozoa</taxon>
        <taxon>Arthropoda</taxon>
        <taxon>Hexapoda</taxon>
        <taxon>Insecta</taxon>
        <taxon>Pterygota</taxon>
        <taxon>Neoptera</taxon>
        <taxon>Endopterygota</taxon>
        <taxon>Lepidoptera</taxon>
        <taxon>Glossata</taxon>
        <taxon>Ditrysia</taxon>
        <taxon>Papilionoidea</taxon>
        <taxon>Pieridae</taxon>
        <taxon>Pierinae</taxon>
        <taxon>Leptosia</taxon>
    </lineage>
</organism>
<dbReference type="Pfam" id="PF05199">
    <property type="entry name" value="GMC_oxred_C"/>
    <property type="match status" value="1"/>
</dbReference>
<dbReference type="SUPFAM" id="SSF54373">
    <property type="entry name" value="FAD-linked reductases, C-terminal domain"/>
    <property type="match status" value="1"/>
</dbReference>
<evidence type="ECO:0000259" key="3">
    <source>
        <dbReference type="PROSITE" id="PS00624"/>
    </source>
</evidence>
<evidence type="ECO:0000256" key="2">
    <source>
        <dbReference type="PIRSR" id="PIRSR000137-2"/>
    </source>
</evidence>
<dbReference type="InterPro" id="IPR007867">
    <property type="entry name" value="GMC_OxRtase_C"/>
</dbReference>
<comment type="cofactor">
    <cofactor evidence="2">
        <name>FAD</name>
        <dbReference type="ChEBI" id="CHEBI:57692"/>
    </cofactor>
</comment>
<protein>
    <recommendedName>
        <fullName evidence="3">Glucose-methanol-choline oxidoreductase N-terminal domain-containing protein</fullName>
    </recommendedName>
</protein>
<dbReference type="SUPFAM" id="SSF51905">
    <property type="entry name" value="FAD/NAD(P)-binding domain"/>
    <property type="match status" value="1"/>
</dbReference>
<dbReference type="Gene3D" id="3.50.50.60">
    <property type="entry name" value="FAD/NAD(P)-binding domain"/>
    <property type="match status" value="2"/>
</dbReference>
<dbReference type="PROSITE" id="PS00624">
    <property type="entry name" value="GMC_OXRED_2"/>
    <property type="match status" value="1"/>
</dbReference>
<name>A0AAV1JEW4_9NEOP</name>
<dbReference type="GO" id="GO:0050660">
    <property type="term" value="F:flavin adenine dinucleotide binding"/>
    <property type="evidence" value="ECO:0007669"/>
    <property type="project" value="InterPro"/>
</dbReference>
<dbReference type="AlphaFoldDB" id="A0AAV1JEW4"/>
<dbReference type="InterPro" id="IPR000172">
    <property type="entry name" value="GMC_OxRdtase_N"/>
</dbReference>
<sequence length="535" mass="59241">MIWQPVDLSSVCPVQTNITACSSFGYAFLNLLVHLYGDSVDRVREDEEPELRNFEEFDFIVVGAGSAGCVVAKRLSENFKWRVLLLEAGGEEPDVTSIPGLSTSLLGSSIDWQFTTEPNGKSCFATKGRCTWPRGKVMGGSSAINSMSYIRGNKDDYDGWAALGNKGWSYEEVLPFFKKSEQNLNPLAVDPGYHGFTGEQSVARYPYIDVPSRILTAAFIERGLPLTDYNAGSINSPQVLMWSGIGPREHLVDVGIPVLQDLPVGNNLHDHVTFNGLIIGYTNSSSTVTNNEDILRYTKDFFVTDHRKNPLAGNGPVNSIAFLKSEAGLEAPDVEYQVDAIPSCKEFFSDPITYIQVSTLPTAFYDCVSLRTENLKPKSRGHIRLNPENVYGDPLINPNYFGDESDFLPLLRGIEFALTLDSTKAFKKLGAFFIKEPIPPCDDLVWGTTDYFICLMQTFTSSTYHPVGTCKMGPRSDRTAVVDPELKVYGVDRLRVIDASIMPVAPSGNTNAPSIMIGERAVDFIIREWTDSERY</sequence>